<reference evidence="2 3" key="1">
    <citation type="journal article" date="2023" name="Plant Dis.">
        <title>First Report of Diplodia intermedia Causing Canker and Dieback Diseases on Apple Trees in Canada.</title>
        <authorList>
            <person name="Ellouze W."/>
            <person name="Ilyukhin E."/>
            <person name="Sulman M."/>
            <person name="Ali S."/>
        </authorList>
    </citation>
    <scope>NUCLEOTIDE SEQUENCE [LARGE SCALE GENOMIC DNA]</scope>
    <source>
        <strain evidence="2 3">M45-28</strain>
    </source>
</reference>
<protein>
    <submittedName>
        <fullName evidence="2">Uncharacterized protein</fullName>
    </submittedName>
</protein>
<sequence length="228" mass="26359">MVEPASAILAIVHVALTTSRELAEAIGTMKNSNTEVTRVHSSLTIHTTLLRQFHSTINKEDSMGAKMARQDNVGSNMARENELVIGEMNELVKDLSFAGSEGGVNSWNRLLFRWRWYLYKSKMTALRQELDSIKTAMTLFVCMVELEEKMRDPAEQPNEPRRILEEQIRALRGLLKLQNQEIQKTRQRLDHAQQRNAPALTVGRQIWDLSGEQHRRWGRMTMVWKEME</sequence>
<keyword evidence="1" id="KW-0175">Coiled coil</keyword>
<dbReference type="EMBL" id="JAKEKT020000001">
    <property type="protein sequence ID" value="KAL1651900.1"/>
    <property type="molecule type" value="Genomic_DNA"/>
</dbReference>
<name>A0ABR3U5E7_9PEZI</name>
<gene>
    <name evidence="2" type="ORF">SLS58_000023</name>
</gene>
<keyword evidence="3" id="KW-1185">Reference proteome</keyword>
<feature type="coiled-coil region" evidence="1">
    <location>
        <begin position="161"/>
        <end position="195"/>
    </location>
</feature>
<accession>A0ABR3U5E7</accession>
<evidence type="ECO:0000256" key="1">
    <source>
        <dbReference type="SAM" id="Coils"/>
    </source>
</evidence>
<evidence type="ECO:0000313" key="3">
    <source>
        <dbReference type="Proteomes" id="UP001521184"/>
    </source>
</evidence>
<comment type="caution">
    <text evidence="2">The sequence shown here is derived from an EMBL/GenBank/DDBJ whole genome shotgun (WGS) entry which is preliminary data.</text>
</comment>
<evidence type="ECO:0000313" key="2">
    <source>
        <dbReference type="EMBL" id="KAL1651900.1"/>
    </source>
</evidence>
<proteinExistence type="predicted"/>
<dbReference type="Proteomes" id="UP001521184">
    <property type="component" value="Unassembled WGS sequence"/>
</dbReference>
<organism evidence="2 3">
    <name type="scientific">Diplodia intermedia</name>
    <dbReference type="NCBI Taxonomy" id="856260"/>
    <lineage>
        <taxon>Eukaryota</taxon>
        <taxon>Fungi</taxon>
        <taxon>Dikarya</taxon>
        <taxon>Ascomycota</taxon>
        <taxon>Pezizomycotina</taxon>
        <taxon>Dothideomycetes</taxon>
        <taxon>Dothideomycetes incertae sedis</taxon>
        <taxon>Botryosphaeriales</taxon>
        <taxon>Botryosphaeriaceae</taxon>
        <taxon>Diplodia</taxon>
    </lineage>
</organism>